<evidence type="ECO:0000313" key="2">
    <source>
        <dbReference type="EMBL" id="HIS36634.1"/>
    </source>
</evidence>
<dbReference type="SMART" id="SM01059">
    <property type="entry name" value="CAT"/>
    <property type="match status" value="1"/>
</dbReference>
<dbReference type="PANTHER" id="PTHR38474:SF2">
    <property type="entry name" value="CHLORAMPHENICOL ACETYLTRANSFERASE"/>
    <property type="match status" value="1"/>
</dbReference>
<dbReference type="EMBL" id="DVIU01000165">
    <property type="protein sequence ID" value="HIS36634.1"/>
    <property type="molecule type" value="Genomic_DNA"/>
</dbReference>
<accession>A0A9D1JNK5</accession>
<feature type="active site" description="Proton acceptor" evidence="1">
    <location>
        <position position="188"/>
    </location>
</feature>
<dbReference type="Gene3D" id="3.30.559.10">
    <property type="entry name" value="Chloramphenicol acetyltransferase-like domain"/>
    <property type="match status" value="1"/>
</dbReference>
<dbReference type="Proteomes" id="UP000823928">
    <property type="component" value="Unassembled WGS sequence"/>
</dbReference>
<proteinExistence type="predicted"/>
<dbReference type="AlphaFoldDB" id="A0A9D1JNK5"/>
<dbReference type="PANTHER" id="PTHR38474">
    <property type="entry name" value="SLR0299 PROTEIN"/>
    <property type="match status" value="1"/>
</dbReference>
<dbReference type="SUPFAM" id="SSF52777">
    <property type="entry name" value="CoA-dependent acyltransferases"/>
    <property type="match status" value="1"/>
</dbReference>
<dbReference type="PIRSF" id="PIRSF000440">
    <property type="entry name" value="CAT"/>
    <property type="match status" value="1"/>
</dbReference>
<reference evidence="2" key="2">
    <citation type="journal article" date="2021" name="PeerJ">
        <title>Extensive microbial diversity within the chicken gut microbiome revealed by metagenomics and culture.</title>
        <authorList>
            <person name="Gilroy R."/>
            <person name="Ravi A."/>
            <person name="Getino M."/>
            <person name="Pursley I."/>
            <person name="Horton D.L."/>
            <person name="Alikhan N.F."/>
            <person name="Baker D."/>
            <person name="Gharbi K."/>
            <person name="Hall N."/>
            <person name="Watson M."/>
            <person name="Adriaenssens E.M."/>
            <person name="Foster-Nyarko E."/>
            <person name="Jarju S."/>
            <person name="Secka A."/>
            <person name="Antonio M."/>
            <person name="Oren A."/>
            <person name="Chaudhuri R.R."/>
            <person name="La Ragione R."/>
            <person name="Hildebrand F."/>
            <person name="Pallen M.J."/>
        </authorList>
    </citation>
    <scope>NUCLEOTIDE SEQUENCE</scope>
    <source>
        <strain evidence="2">6276</strain>
    </source>
</reference>
<protein>
    <submittedName>
        <fullName evidence="2">Chloramphenicol acetyltransferase</fullName>
    </submittedName>
</protein>
<evidence type="ECO:0000256" key="1">
    <source>
        <dbReference type="PIRSR" id="PIRSR000440-1"/>
    </source>
</evidence>
<organism evidence="2 3">
    <name type="scientific">Candidatus Scatousia excrementigallinarum</name>
    <dbReference type="NCBI Taxonomy" id="2840935"/>
    <lineage>
        <taxon>Bacteria</taxon>
        <taxon>Candidatus Scatousia</taxon>
    </lineage>
</organism>
<dbReference type="Pfam" id="PF00302">
    <property type="entry name" value="CAT"/>
    <property type="match status" value="1"/>
</dbReference>
<comment type="caution">
    <text evidence="2">The sequence shown here is derived from an EMBL/GenBank/DDBJ whole genome shotgun (WGS) entry which is preliminary data.</text>
</comment>
<reference evidence="2" key="1">
    <citation type="submission" date="2020-10" db="EMBL/GenBank/DDBJ databases">
        <authorList>
            <person name="Gilroy R."/>
        </authorList>
    </citation>
    <scope>NUCLEOTIDE SEQUENCE</scope>
    <source>
        <strain evidence="2">6276</strain>
    </source>
</reference>
<dbReference type="GO" id="GO:0008811">
    <property type="term" value="F:chloramphenicol O-acetyltransferase activity"/>
    <property type="evidence" value="ECO:0007669"/>
    <property type="project" value="InterPro"/>
</dbReference>
<dbReference type="InterPro" id="IPR023213">
    <property type="entry name" value="CAT-like_dom_sf"/>
</dbReference>
<sequence length="212" mass="25714">MKFEIKDSNWKRYNLFWHYINNLRNVISMSCDIDITGFLNYVKENEYRFYPCFMWAVSKVINSHEEFKLGWDDKNRVGVWDVIHPYFAHFYKEDEQCALLLTKYNEDLKIFYYNFLKTLEKYKDCRGFDFNNVPRNVYNVSCLPWIHYKSFDIHVFDEGKYLAPVVTWGKYTEVGNKIMIPLSFNIHHAAADGYHLSKFFIELQEYLNVYNK</sequence>
<dbReference type="InterPro" id="IPR001707">
    <property type="entry name" value="Cmp_AcTrfase"/>
</dbReference>
<gene>
    <name evidence="2" type="ORF">IAC10_08405</name>
</gene>
<name>A0A9D1JNK5_9BACT</name>
<evidence type="ECO:0000313" key="3">
    <source>
        <dbReference type="Proteomes" id="UP000823928"/>
    </source>
</evidence>